<reference evidence="1" key="1">
    <citation type="submission" date="2019-11" db="EMBL/GenBank/DDBJ databases">
        <title>Microbial mats filling the niche in hypersaline microbial mats.</title>
        <authorList>
            <person name="Wong H.L."/>
            <person name="Macleod F.I."/>
            <person name="White R.A. III"/>
            <person name="Burns B.P."/>
        </authorList>
    </citation>
    <scope>NUCLEOTIDE SEQUENCE</scope>
    <source>
        <strain evidence="1">Bin_327</strain>
    </source>
</reference>
<accession>A0A9D5K917</accession>
<organism evidence="1 2">
    <name type="scientific">candidate division WOR-3 bacterium</name>
    <dbReference type="NCBI Taxonomy" id="2052148"/>
    <lineage>
        <taxon>Bacteria</taxon>
        <taxon>Bacteria division WOR-3</taxon>
    </lineage>
</organism>
<dbReference type="AlphaFoldDB" id="A0A9D5K917"/>
<evidence type="ECO:0000313" key="1">
    <source>
        <dbReference type="EMBL" id="MBD3363850.1"/>
    </source>
</evidence>
<name>A0A9D5K917_UNCW3</name>
<evidence type="ECO:0000313" key="2">
    <source>
        <dbReference type="Proteomes" id="UP000630660"/>
    </source>
</evidence>
<dbReference type="EMBL" id="WJKJ01000042">
    <property type="protein sequence ID" value="MBD3363850.1"/>
    <property type="molecule type" value="Genomic_DNA"/>
</dbReference>
<feature type="non-terminal residue" evidence="1">
    <location>
        <position position="1"/>
    </location>
</feature>
<gene>
    <name evidence="1" type="ORF">GF359_01395</name>
</gene>
<sequence>AWEGSTSYQVLMAYHQVKGKKTEDRTVKFSYKAPGWVRTDVLKGADEGSVAVYDPVADKVYAKYSWMPAAMSFSPSAAIICSLRGDRLYEGSFPSFIGFIDKLLEYGTVSWIDEEIYDGSSCSVIEFINPSPEKTRGVARERWWLDSGTGFPRKIVSYDKSGTLIQKVIFAGLRLNPGFSANHFDI</sequence>
<dbReference type="Proteomes" id="UP000630660">
    <property type="component" value="Unassembled WGS sequence"/>
</dbReference>
<comment type="caution">
    <text evidence="1">The sequence shown here is derived from an EMBL/GenBank/DDBJ whole genome shotgun (WGS) entry which is preliminary data.</text>
</comment>
<dbReference type="Gene3D" id="2.50.20.10">
    <property type="entry name" value="Lipoprotein localisation LolA/LolB/LppX"/>
    <property type="match status" value="1"/>
</dbReference>
<protein>
    <submittedName>
        <fullName evidence="1">DUF1571 domain-containing protein</fullName>
    </submittedName>
</protein>
<proteinExistence type="predicted"/>